<evidence type="ECO:0000256" key="1">
    <source>
        <dbReference type="ARBA" id="ARBA00004123"/>
    </source>
</evidence>
<evidence type="ECO:0000256" key="7">
    <source>
        <dbReference type="ARBA" id="ARBA00022833"/>
    </source>
</evidence>
<dbReference type="PANTHER" id="PTHR23102">
    <property type="entry name" value="CLEAVAGE AND POLYADENYLATION SPECIFICITY FACTOR SUBUNIT 4-RELATED"/>
    <property type="match status" value="1"/>
</dbReference>
<dbReference type="InterPro" id="IPR000571">
    <property type="entry name" value="Znf_CCCH"/>
</dbReference>
<keyword evidence="4 10" id="KW-0479">Metal-binding</keyword>
<feature type="domain" description="C3H1-type" evidence="13">
    <location>
        <begin position="1"/>
        <end position="22"/>
    </location>
</feature>
<dbReference type="InterPro" id="IPR036855">
    <property type="entry name" value="Znf_CCCH_sf"/>
</dbReference>
<name>A0A4P9WVU7_9FUNG</name>
<evidence type="ECO:0000256" key="3">
    <source>
        <dbReference type="ARBA" id="ARBA00022664"/>
    </source>
</evidence>
<evidence type="ECO:0000256" key="11">
    <source>
        <dbReference type="RuleBase" id="RU369008"/>
    </source>
</evidence>
<evidence type="ECO:0000256" key="4">
    <source>
        <dbReference type="ARBA" id="ARBA00022723"/>
    </source>
</evidence>
<feature type="domain" description="C3H1-type" evidence="13">
    <location>
        <begin position="23"/>
        <end position="50"/>
    </location>
</feature>
<keyword evidence="7 10" id="KW-0862">Zinc</keyword>
<evidence type="ECO:0000256" key="2">
    <source>
        <dbReference type="ARBA" id="ARBA00008907"/>
    </source>
</evidence>
<sequence>VCEAYIRGYCPKGVQCPRKHERTTKTVVCKHWLRGLCKKGDMCEFLHEYNLKRMPECWFYTQTGECTNAECIYVHIDPKSKKSECPGYQRGFCHDGPRCRYKHTTRVLCPSFLVGFCPQGKECAFGHPNHDIEALVRAARAEAAPTACRPRRRRPSRAHRISRPIRA</sequence>
<feature type="zinc finger region" description="C3H1-type" evidence="10">
    <location>
        <begin position="51"/>
        <end position="78"/>
    </location>
</feature>
<evidence type="ECO:0000313" key="14">
    <source>
        <dbReference type="EMBL" id="RKO96443.1"/>
    </source>
</evidence>
<gene>
    <name evidence="14" type="ORF">CAUPRSCDRAFT_8142</name>
</gene>
<comment type="similarity">
    <text evidence="2 11">Belongs to the CPSF4/YTH1 family.</text>
</comment>
<organism evidence="14 15">
    <name type="scientific">Caulochytrium protostelioides</name>
    <dbReference type="NCBI Taxonomy" id="1555241"/>
    <lineage>
        <taxon>Eukaryota</taxon>
        <taxon>Fungi</taxon>
        <taxon>Fungi incertae sedis</taxon>
        <taxon>Chytridiomycota</taxon>
        <taxon>Chytridiomycota incertae sedis</taxon>
        <taxon>Chytridiomycetes</taxon>
        <taxon>Caulochytriales</taxon>
        <taxon>Caulochytriaceae</taxon>
        <taxon>Caulochytrium</taxon>
    </lineage>
</organism>
<comment type="subcellular location">
    <subcellularLocation>
        <location evidence="1 11">Nucleus</location>
    </subcellularLocation>
</comment>
<comment type="function">
    <text evidence="11">Component of the cleavage factor I (CF I) involved in pre-mRNA 3'-end processing.</text>
</comment>
<evidence type="ECO:0000256" key="6">
    <source>
        <dbReference type="ARBA" id="ARBA00022771"/>
    </source>
</evidence>
<feature type="zinc finger region" description="C3H1-type" evidence="10">
    <location>
        <begin position="79"/>
        <end position="106"/>
    </location>
</feature>
<feature type="non-terminal residue" evidence="14">
    <location>
        <position position="1"/>
    </location>
</feature>
<reference evidence="15" key="1">
    <citation type="journal article" date="2018" name="Nat. Microbiol.">
        <title>Leveraging single-cell genomics to expand the fungal tree of life.</title>
        <authorList>
            <person name="Ahrendt S.R."/>
            <person name="Quandt C.A."/>
            <person name="Ciobanu D."/>
            <person name="Clum A."/>
            <person name="Salamov A."/>
            <person name="Andreopoulos B."/>
            <person name="Cheng J.F."/>
            <person name="Woyke T."/>
            <person name="Pelin A."/>
            <person name="Henrissat B."/>
            <person name="Reynolds N.K."/>
            <person name="Benny G.L."/>
            <person name="Smith M.E."/>
            <person name="James T.Y."/>
            <person name="Grigoriev I.V."/>
        </authorList>
    </citation>
    <scope>NUCLEOTIDE SEQUENCE [LARGE SCALE GENOMIC DNA]</scope>
    <source>
        <strain evidence="15">ATCC 52028</strain>
    </source>
</reference>
<dbReference type="FunFam" id="4.10.1000.10:FF:000012">
    <property type="entry name" value="cleavage and polyadenylation specificity factor subunit 4"/>
    <property type="match status" value="1"/>
</dbReference>
<dbReference type="Gene3D" id="4.10.1000.10">
    <property type="entry name" value="Zinc finger, CCCH-type"/>
    <property type="match status" value="2"/>
</dbReference>
<evidence type="ECO:0000256" key="8">
    <source>
        <dbReference type="ARBA" id="ARBA00022884"/>
    </source>
</evidence>
<feature type="zinc finger region" description="C3H1-type" evidence="10">
    <location>
        <begin position="23"/>
        <end position="50"/>
    </location>
</feature>
<dbReference type="Proteomes" id="UP000268535">
    <property type="component" value="Unassembled WGS sequence"/>
</dbReference>
<dbReference type="SUPFAM" id="SSF90229">
    <property type="entry name" value="CCCH zinc finger"/>
    <property type="match status" value="1"/>
</dbReference>
<evidence type="ECO:0000313" key="15">
    <source>
        <dbReference type="Proteomes" id="UP000268535"/>
    </source>
</evidence>
<evidence type="ECO:0000256" key="12">
    <source>
        <dbReference type="SAM" id="MobiDB-lite"/>
    </source>
</evidence>
<evidence type="ECO:0000256" key="5">
    <source>
        <dbReference type="ARBA" id="ARBA00022737"/>
    </source>
</evidence>
<dbReference type="PANTHER" id="PTHR23102:SF24">
    <property type="entry name" value="CLEAVAGE AND POLYADENYLATION SPECIFICITY FACTOR SUBUNIT 4"/>
    <property type="match status" value="1"/>
</dbReference>
<accession>A0A4P9WVU7</accession>
<proteinExistence type="inferred from homology"/>
<dbReference type="GO" id="GO:0005634">
    <property type="term" value="C:nucleus"/>
    <property type="evidence" value="ECO:0007669"/>
    <property type="project" value="UniProtKB-SubCell"/>
</dbReference>
<evidence type="ECO:0000256" key="10">
    <source>
        <dbReference type="PROSITE-ProRule" id="PRU00723"/>
    </source>
</evidence>
<dbReference type="GO" id="GO:0003723">
    <property type="term" value="F:RNA binding"/>
    <property type="evidence" value="ECO:0007669"/>
    <property type="project" value="UniProtKB-UniRule"/>
</dbReference>
<feature type="domain" description="C3H1-type" evidence="13">
    <location>
        <begin position="108"/>
        <end position="130"/>
    </location>
</feature>
<feature type="zinc finger region" description="C3H1-type" evidence="10">
    <location>
        <begin position="108"/>
        <end position="130"/>
    </location>
</feature>
<dbReference type="EMBL" id="ML009946">
    <property type="protein sequence ID" value="RKO96443.1"/>
    <property type="molecule type" value="Genomic_DNA"/>
</dbReference>
<keyword evidence="3 11" id="KW-0507">mRNA processing</keyword>
<feature type="compositionally biased region" description="Basic residues" evidence="12">
    <location>
        <begin position="149"/>
        <end position="167"/>
    </location>
</feature>
<dbReference type="PROSITE" id="PS50103">
    <property type="entry name" value="ZF_C3H1"/>
    <property type="match status" value="5"/>
</dbReference>
<feature type="zinc finger region" description="C3H1-type" evidence="10">
    <location>
        <begin position="1"/>
        <end position="22"/>
    </location>
</feature>
<dbReference type="GO" id="GO:0031124">
    <property type="term" value="P:mRNA 3'-end processing"/>
    <property type="evidence" value="ECO:0007669"/>
    <property type="project" value="UniProtKB-UniRule"/>
</dbReference>
<feature type="domain" description="C3H1-type" evidence="13">
    <location>
        <begin position="51"/>
        <end position="78"/>
    </location>
</feature>
<dbReference type="Pfam" id="PF14608">
    <property type="entry name" value="zf-CCCH_2"/>
    <property type="match status" value="3"/>
</dbReference>
<evidence type="ECO:0000259" key="13">
    <source>
        <dbReference type="PROSITE" id="PS50103"/>
    </source>
</evidence>
<dbReference type="Pfam" id="PF18345">
    <property type="entry name" value="zf_CCCH_4"/>
    <property type="match status" value="1"/>
</dbReference>
<dbReference type="InterPro" id="IPR045348">
    <property type="entry name" value="CPSF4/Yth1"/>
</dbReference>
<protein>
    <recommendedName>
        <fullName evidence="11">mRNA 3'-end-processing protein</fullName>
    </recommendedName>
</protein>
<feature type="region of interest" description="Disordered" evidence="12">
    <location>
        <begin position="146"/>
        <end position="167"/>
    </location>
</feature>
<keyword evidence="9 11" id="KW-0539">Nucleus</keyword>
<keyword evidence="5 11" id="KW-0677">Repeat</keyword>
<keyword evidence="6 10" id="KW-0863">Zinc-finger</keyword>
<feature type="domain" description="C3H1-type" evidence="13">
    <location>
        <begin position="79"/>
        <end position="106"/>
    </location>
</feature>
<keyword evidence="8 11" id="KW-0694">RNA-binding</keyword>
<evidence type="ECO:0000256" key="9">
    <source>
        <dbReference type="ARBA" id="ARBA00023242"/>
    </source>
</evidence>
<dbReference type="GO" id="GO:0008270">
    <property type="term" value="F:zinc ion binding"/>
    <property type="evidence" value="ECO:0007669"/>
    <property type="project" value="UniProtKB-KW"/>
</dbReference>
<dbReference type="AlphaFoldDB" id="A0A4P9WVU7"/>
<dbReference type="SMART" id="SM00356">
    <property type="entry name" value="ZnF_C3H1"/>
    <property type="match status" value="5"/>
</dbReference>